<evidence type="ECO:0000313" key="5">
    <source>
        <dbReference type="Proteomes" id="UP000186309"/>
    </source>
</evidence>
<dbReference type="PANTHER" id="PTHR11203">
    <property type="entry name" value="CLEAVAGE AND POLYADENYLATION SPECIFICITY FACTOR FAMILY MEMBER"/>
    <property type="match status" value="1"/>
</dbReference>
<name>A0A1U7CQE4_9BACT</name>
<evidence type="ECO:0000313" key="4">
    <source>
        <dbReference type="EMBL" id="APW61126.1"/>
    </source>
</evidence>
<evidence type="ECO:0000259" key="2">
    <source>
        <dbReference type="SMART" id="SM00849"/>
    </source>
</evidence>
<dbReference type="SUPFAM" id="SSF56281">
    <property type="entry name" value="Metallo-hydrolase/oxidoreductase"/>
    <property type="match status" value="1"/>
</dbReference>
<feature type="domain" description="Beta-Casp" evidence="3">
    <location>
        <begin position="251"/>
        <end position="376"/>
    </location>
</feature>
<dbReference type="GO" id="GO:0016787">
    <property type="term" value="F:hydrolase activity"/>
    <property type="evidence" value="ECO:0007669"/>
    <property type="project" value="UniProtKB-KW"/>
</dbReference>
<dbReference type="Proteomes" id="UP000186309">
    <property type="component" value="Chromosome"/>
</dbReference>
<dbReference type="CDD" id="cd16295">
    <property type="entry name" value="TTHA0252-CPSF-like_MBL-fold"/>
    <property type="match status" value="1"/>
</dbReference>
<dbReference type="Pfam" id="PF16661">
    <property type="entry name" value="Lactamase_B_6"/>
    <property type="match status" value="1"/>
</dbReference>
<dbReference type="GO" id="GO:0004521">
    <property type="term" value="F:RNA endonuclease activity"/>
    <property type="evidence" value="ECO:0007669"/>
    <property type="project" value="TreeGrafter"/>
</dbReference>
<dbReference type="Gene3D" id="3.40.50.10890">
    <property type="match status" value="1"/>
</dbReference>
<accession>A0A1U7CQE4</accession>
<dbReference type="KEGG" id="pbor:BSF38_02630"/>
<dbReference type="Pfam" id="PF07521">
    <property type="entry name" value="RMMBL"/>
    <property type="match status" value="1"/>
</dbReference>
<dbReference type="PANTHER" id="PTHR11203:SF37">
    <property type="entry name" value="INTEGRATOR COMPLEX SUBUNIT 11"/>
    <property type="match status" value="1"/>
</dbReference>
<proteinExistence type="predicted"/>
<dbReference type="InterPro" id="IPR022712">
    <property type="entry name" value="Beta_Casp"/>
</dbReference>
<keyword evidence="1 4" id="KW-0378">Hydrolase</keyword>
<dbReference type="STRING" id="1387353.BSF38_02630"/>
<feature type="domain" description="Metallo-beta-lactamase" evidence="2">
    <location>
        <begin position="13"/>
        <end position="235"/>
    </location>
</feature>
<organism evidence="4 5">
    <name type="scientific">Paludisphaera borealis</name>
    <dbReference type="NCBI Taxonomy" id="1387353"/>
    <lineage>
        <taxon>Bacteria</taxon>
        <taxon>Pseudomonadati</taxon>
        <taxon>Planctomycetota</taxon>
        <taxon>Planctomycetia</taxon>
        <taxon>Isosphaerales</taxon>
        <taxon>Isosphaeraceae</taxon>
        <taxon>Paludisphaera</taxon>
    </lineage>
</organism>
<dbReference type="Gene3D" id="3.60.15.10">
    <property type="entry name" value="Ribonuclease Z/Hydroxyacylglutathione hydrolase-like"/>
    <property type="match status" value="1"/>
</dbReference>
<dbReference type="SMART" id="SM00849">
    <property type="entry name" value="Lactamase_B"/>
    <property type="match status" value="1"/>
</dbReference>
<gene>
    <name evidence="4" type="ORF">BSF38_02630</name>
</gene>
<dbReference type="RefSeq" id="WP_076346250.1">
    <property type="nucleotide sequence ID" value="NZ_CP019082.1"/>
</dbReference>
<dbReference type="OrthoDB" id="9803916at2"/>
<dbReference type="Pfam" id="PF10996">
    <property type="entry name" value="Beta-Casp"/>
    <property type="match status" value="1"/>
</dbReference>
<dbReference type="InterPro" id="IPR050698">
    <property type="entry name" value="MBL"/>
</dbReference>
<reference evidence="5" key="1">
    <citation type="submission" date="2016-12" db="EMBL/GenBank/DDBJ databases">
        <title>Comparative genomics of four Isosphaeraceae planctomycetes: a common pool of plasmids and glycoside hydrolase genes.</title>
        <authorList>
            <person name="Ivanova A."/>
        </authorList>
    </citation>
    <scope>NUCLEOTIDE SEQUENCE [LARGE SCALE GENOMIC DNA]</scope>
    <source>
        <strain evidence="5">PX4</strain>
    </source>
</reference>
<keyword evidence="5" id="KW-1185">Reference proteome</keyword>
<evidence type="ECO:0000259" key="3">
    <source>
        <dbReference type="SMART" id="SM01027"/>
    </source>
</evidence>
<protein>
    <submittedName>
        <fullName evidence="4">Ribonuclease</fullName>
        <ecNumber evidence="4">3.1.-.-</ecNumber>
    </submittedName>
</protein>
<dbReference type="InterPro" id="IPR011108">
    <property type="entry name" value="RMMBL"/>
</dbReference>
<sequence>MRITFHGATRQVTGSAHLLEIGPHRILLDCGLFDSDRIDPASPNRVLPFDPRSLDAVVVSHAHNDHIGRLPYLVKEGYAGRIFTTPATGDIASIMLRDSARIQREDVRMAHIRHPHIETPDPLFDLLDVEWLVERLERVRYEEPREIVPGVTLTYHDAGHILGSAIVQIDYKEDGRDRRFVFTGDLGRRNTSLLPDPAVVKNIDILVSESTYGNRELEPYERLMKQLHAIVARAIRLQSKVVIPAFSLGRTQRMVYCLQELFATHKLRPIPIYVDSPLANRLTEVHRDHPEAYTPHARALMDKDPLYFGSKYVEFCQTFDDSRRLNYQRGPMIVISSSGMCEAGRIRHHLRHVVSDPDNAIVIVSYQAEDTMGRKISEGVERLQILDHWYDLNAAVYVLDGFSGHADRNDLAWWYEQTGGEIEHGFLVHGDPEAMEALTPVLQPFVKNPVKLPEFHESFEV</sequence>
<evidence type="ECO:0000256" key="1">
    <source>
        <dbReference type="ARBA" id="ARBA00022801"/>
    </source>
</evidence>
<dbReference type="EC" id="3.1.-.-" evidence="4"/>
<dbReference type="EMBL" id="CP019082">
    <property type="protein sequence ID" value="APW61126.1"/>
    <property type="molecule type" value="Genomic_DNA"/>
</dbReference>
<dbReference type="InterPro" id="IPR001279">
    <property type="entry name" value="Metallo-B-lactamas"/>
</dbReference>
<dbReference type="SMART" id="SM01027">
    <property type="entry name" value="Beta-Casp"/>
    <property type="match status" value="1"/>
</dbReference>
<dbReference type="AlphaFoldDB" id="A0A1U7CQE4"/>
<dbReference type="InterPro" id="IPR036866">
    <property type="entry name" value="RibonucZ/Hydroxyglut_hydro"/>
</dbReference>